<evidence type="ECO:0000313" key="8">
    <source>
        <dbReference type="Proteomes" id="UP000325003"/>
    </source>
</evidence>
<dbReference type="GO" id="GO:0003954">
    <property type="term" value="F:NADH dehydrogenase activity"/>
    <property type="evidence" value="ECO:0007669"/>
    <property type="project" value="TreeGrafter"/>
</dbReference>
<gene>
    <name evidence="5 7" type="primary">nuoH</name>
    <name evidence="7" type="ORF">F0U44_13755</name>
</gene>
<keyword evidence="5" id="KW-1003">Cell membrane</keyword>
<feature type="transmembrane region" description="Helical" evidence="5">
    <location>
        <begin position="210"/>
        <end position="229"/>
    </location>
</feature>
<feature type="transmembrane region" description="Helical" evidence="5">
    <location>
        <begin position="301"/>
        <end position="321"/>
    </location>
</feature>
<evidence type="ECO:0000256" key="1">
    <source>
        <dbReference type="ARBA" id="ARBA00004141"/>
    </source>
</evidence>
<comment type="subcellular location">
    <subcellularLocation>
        <location evidence="5 6">Cell membrane</location>
        <topology evidence="5 6">Multi-pass membrane protein</topology>
    </subcellularLocation>
    <subcellularLocation>
        <location evidence="1">Membrane</location>
        <topology evidence="1">Multi-pass membrane protein</topology>
    </subcellularLocation>
</comment>
<keyword evidence="5 6" id="KW-0520">NAD</keyword>
<dbReference type="NCBIfam" id="NF004741">
    <property type="entry name" value="PRK06076.1-2"/>
    <property type="match status" value="1"/>
</dbReference>
<keyword evidence="8" id="KW-1185">Reference proteome</keyword>
<dbReference type="Proteomes" id="UP000325003">
    <property type="component" value="Unassembled WGS sequence"/>
</dbReference>
<evidence type="ECO:0000256" key="2">
    <source>
        <dbReference type="ARBA" id="ARBA00022692"/>
    </source>
</evidence>
<feature type="transmembrane region" description="Helical" evidence="5">
    <location>
        <begin position="341"/>
        <end position="358"/>
    </location>
</feature>
<dbReference type="EC" id="7.1.1.-" evidence="5"/>
<keyword evidence="2 5" id="KW-0812">Transmembrane</keyword>
<keyword evidence="7" id="KW-0560">Oxidoreductase</keyword>
<dbReference type="PANTHER" id="PTHR11432">
    <property type="entry name" value="NADH DEHYDROGENASE SUBUNIT 1"/>
    <property type="match status" value="1"/>
</dbReference>
<feature type="transmembrane region" description="Helical" evidence="5">
    <location>
        <begin position="180"/>
        <end position="198"/>
    </location>
</feature>
<dbReference type="PANTHER" id="PTHR11432:SF3">
    <property type="entry name" value="NADH-UBIQUINONE OXIDOREDUCTASE CHAIN 1"/>
    <property type="match status" value="1"/>
</dbReference>
<reference evidence="7 8" key="1">
    <citation type="submission" date="2019-09" db="EMBL/GenBank/DDBJ databases">
        <title>Nocardioides panacisoli sp. nov., isolated from the soil of a ginseng field.</title>
        <authorList>
            <person name="Cho C."/>
        </authorList>
    </citation>
    <scope>NUCLEOTIDE SEQUENCE [LARGE SCALE GENOMIC DNA]</scope>
    <source>
        <strain evidence="7 8">BN130099</strain>
    </source>
</reference>
<comment type="catalytic activity">
    <reaction evidence="5">
        <text>a quinone + NADH + 5 H(+)(in) = a quinol + NAD(+) + 4 H(+)(out)</text>
        <dbReference type="Rhea" id="RHEA:57888"/>
        <dbReference type="ChEBI" id="CHEBI:15378"/>
        <dbReference type="ChEBI" id="CHEBI:24646"/>
        <dbReference type="ChEBI" id="CHEBI:57540"/>
        <dbReference type="ChEBI" id="CHEBI:57945"/>
        <dbReference type="ChEBI" id="CHEBI:132124"/>
    </reaction>
</comment>
<dbReference type="GO" id="GO:0009060">
    <property type="term" value="P:aerobic respiration"/>
    <property type="evidence" value="ECO:0007669"/>
    <property type="project" value="TreeGrafter"/>
</dbReference>
<dbReference type="InterPro" id="IPR018086">
    <property type="entry name" value="NADH_UbQ_OxRdtase_su1_CS"/>
</dbReference>
<dbReference type="Pfam" id="PF00146">
    <property type="entry name" value="NADHdh"/>
    <property type="match status" value="1"/>
</dbReference>
<dbReference type="HAMAP" id="MF_01350">
    <property type="entry name" value="NDH1_NuoH"/>
    <property type="match status" value="1"/>
</dbReference>
<feature type="transmembrane region" description="Helical" evidence="5">
    <location>
        <begin position="25"/>
        <end position="50"/>
    </location>
</feature>
<evidence type="ECO:0000256" key="3">
    <source>
        <dbReference type="ARBA" id="ARBA00022989"/>
    </source>
</evidence>
<protein>
    <recommendedName>
        <fullName evidence="5">NADH-quinone oxidoreductase subunit H</fullName>
        <ecNumber evidence="5">7.1.1.-</ecNumber>
    </recommendedName>
    <alternativeName>
        <fullName evidence="5">NADH dehydrogenase I subunit H</fullName>
    </alternativeName>
    <alternativeName>
        <fullName evidence="5">NDH-1 subunit H</fullName>
    </alternativeName>
</protein>
<sequence length="443" mass="48595">MIANLVTLAADTADKGELPAFGNDVWWIVVVKTLLIFLVLVLLTLFNIWWERRVVARMQHRIGPNVHGPFGLLQSLADGVKLALKEDLTPKNADKLVFIIAPVIAVVPAFVTFSVIPFGPVVNLFGEQTPLQLTDMPVAVLFVMAIASIGIYGIVLGGWSSGSTYSLLGGLRSSAQMISYEVAMGLALVSVFMYAGSMSTSEIVAAQDDYWFGLILLPSFLIYTIAMVGETNRAPFDLPEAEGELVGGFHTEYSSLKFALFFLAEYINMATVSALATTLFLGGWHAPFWIDEFWAGANEGYWPVLWFFGKVLFFIFIFIWLRGSLPRLRYDQFMAFGWKRLIPISLVWILAVATMRVARDDLQFDRQTAMIAAGVLLGVFLLLFLIPESKKDDATTTVTAPRKGGFPVPPMPTGGAVRGAAQPLVFASNDPIKSQSKTEANDG</sequence>
<dbReference type="EMBL" id="VUJV01000003">
    <property type="protein sequence ID" value="KAA1419489.1"/>
    <property type="molecule type" value="Genomic_DNA"/>
</dbReference>
<feature type="transmembrane region" description="Helical" evidence="5">
    <location>
        <begin position="96"/>
        <end position="118"/>
    </location>
</feature>
<comment type="caution">
    <text evidence="7">The sequence shown here is derived from an EMBL/GenBank/DDBJ whole genome shotgun (WGS) entry which is preliminary data.</text>
</comment>
<keyword evidence="5" id="KW-0874">Quinone</keyword>
<organism evidence="7 8">
    <name type="scientific">Nocardioides humilatus</name>
    <dbReference type="NCBI Taxonomy" id="2607660"/>
    <lineage>
        <taxon>Bacteria</taxon>
        <taxon>Bacillati</taxon>
        <taxon>Actinomycetota</taxon>
        <taxon>Actinomycetes</taxon>
        <taxon>Propionibacteriales</taxon>
        <taxon>Nocardioidaceae</taxon>
        <taxon>Nocardioides</taxon>
    </lineage>
</organism>
<accession>A0A5B1LIU7</accession>
<keyword evidence="4 5" id="KW-0472">Membrane</keyword>
<keyword evidence="5" id="KW-1278">Translocase</keyword>
<feature type="transmembrane region" description="Helical" evidence="5">
    <location>
        <begin position="258"/>
        <end position="281"/>
    </location>
</feature>
<dbReference type="InterPro" id="IPR001694">
    <property type="entry name" value="NADH_UbQ_OxRdtase_su1/FPO"/>
</dbReference>
<dbReference type="NCBIfam" id="NF004743">
    <property type="entry name" value="PRK06076.1-4"/>
    <property type="match status" value="1"/>
</dbReference>
<evidence type="ECO:0000256" key="6">
    <source>
        <dbReference type="RuleBase" id="RU000471"/>
    </source>
</evidence>
<evidence type="ECO:0000256" key="5">
    <source>
        <dbReference type="HAMAP-Rule" id="MF_01350"/>
    </source>
</evidence>
<evidence type="ECO:0000313" key="7">
    <source>
        <dbReference type="EMBL" id="KAA1419489.1"/>
    </source>
</evidence>
<comment type="subunit">
    <text evidence="5">NDH-1 is composed of 14 different subunits. Subunits NuoA, H, J, K, L, M, N constitute the membrane sector of the complex.</text>
</comment>
<evidence type="ECO:0000256" key="4">
    <source>
        <dbReference type="ARBA" id="ARBA00023136"/>
    </source>
</evidence>
<reference evidence="7 8" key="2">
    <citation type="submission" date="2019-09" db="EMBL/GenBank/DDBJ databases">
        <authorList>
            <person name="Jin C."/>
        </authorList>
    </citation>
    <scope>NUCLEOTIDE SEQUENCE [LARGE SCALE GENOMIC DNA]</scope>
    <source>
        <strain evidence="7 8">BN130099</strain>
    </source>
</reference>
<dbReference type="AlphaFoldDB" id="A0A5B1LIU7"/>
<comment type="similarity">
    <text evidence="5 6">Belongs to the complex I subunit 1 family.</text>
</comment>
<comment type="function">
    <text evidence="5">NDH-1 shuttles electrons from NADH, via FMN and iron-sulfur (Fe-S) centers, to quinones in the respiratory chain. The immediate electron acceptor for the enzyme in this species is believed to be ubiquinone. Couples the redox reaction to proton translocation (for every two electrons transferred, four hydrogen ions are translocated across the cytoplasmic membrane), and thus conserves the redox energy in a proton gradient. This subunit may bind ubiquinone.</text>
</comment>
<feature type="transmembrane region" description="Helical" evidence="5">
    <location>
        <begin position="138"/>
        <end position="159"/>
    </location>
</feature>
<dbReference type="GO" id="GO:0005886">
    <property type="term" value="C:plasma membrane"/>
    <property type="evidence" value="ECO:0007669"/>
    <property type="project" value="UniProtKB-SubCell"/>
</dbReference>
<feature type="transmembrane region" description="Helical" evidence="5">
    <location>
        <begin position="370"/>
        <end position="386"/>
    </location>
</feature>
<proteinExistence type="inferred from homology"/>
<dbReference type="PROSITE" id="PS00668">
    <property type="entry name" value="COMPLEX1_ND1_2"/>
    <property type="match status" value="1"/>
</dbReference>
<keyword evidence="3 5" id="KW-1133">Transmembrane helix</keyword>
<dbReference type="GO" id="GO:0048038">
    <property type="term" value="F:quinone binding"/>
    <property type="evidence" value="ECO:0007669"/>
    <property type="project" value="UniProtKB-KW"/>
</dbReference>
<dbReference type="PROSITE" id="PS00667">
    <property type="entry name" value="COMPLEX1_ND1_1"/>
    <property type="match status" value="1"/>
</dbReference>
<dbReference type="GO" id="GO:0016655">
    <property type="term" value="F:oxidoreductase activity, acting on NAD(P)H, quinone or similar compound as acceptor"/>
    <property type="evidence" value="ECO:0007669"/>
    <property type="project" value="UniProtKB-UniRule"/>
</dbReference>
<name>A0A5B1LIU7_9ACTN</name>
<keyword evidence="5" id="KW-0830">Ubiquinone</keyword>